<evidence type="ECO:0000256" key="1">
    <source>
        <dbReference type="SAM" id="MobiDB-lite"/>
    </source>
</evidence>
<accession>A0A423T0Q5</accession>
<protein>
    <submittedName>
        <fullName evidence="2">Uncharacterized protein</fullName>
    </submittedName>
</protein>
<feature type="region of interest" description="Disordered" evidence="1">
    <location>
        <begin position="270"/>
        <end position="334"/>
    </location>
</feature>
<evidence type="ECO:0000313" key="2">
    <source>
        <dbReference type="EMBL" id="ROT70037.1"/>
    </source>
</evidence>
<organism evidence="2 3">
    <name type="scientific">Penaeus vannamei</name>
    <name type="common">Whiteleg shrimp</name>
    <name type="synonym">Litopenaeus vannamei</name>
    <dbReference type="NCBI Taxonomy" id="6689"/>
    <lineage>
        <taxon>Eukaryota</taxon>
        <taxon>Metazoa</taxon>
        <taxon>Ecdysozoa</taxon>
        <taxon>Arthropoda</taxon>
        <taxon>Crustacea</taxon>
        <taxon>Multicrustacea</taxon>
        <taxon>Malacostraca</taxon>
        <taxon>Eumalacostraca</taxon>
        <taxon>Eucarida</taxon>
        <taxon>Decapoda</taxon>
        <taxon>Dendrobranchiata</taxon>
        <taxon>Penaeoidea</taxon>
        <taxon>Penaeidae</taxon>
        <taxon>Penaeus</taxon>
    </lineage>
</organism>
<dbReference type="AlphaFoldDB" id="A0A423T0Q5"/>
<feature type="compositionally biased region" description="Pro residues" evidence="1">
    <location>
        <begin position="285"/>
        <end position="331"/>
    </location>
</feature>
<dbReference type="STRING" id="6689.A0A423T0Q5"/>
<dbReference type="EMBL" id="QCYY01002482">
    <property type="protein sequence ID" value="ROT70037.1"/>
    <property type="molecule type" value="Genomic_DNA"/>
</dbReference>
<reference evidence="2 3" key="1">
    <citation type="submission" date="2018-04" db="EMBL/GenBank/DDBJ databases">
        <authorList>
            <person name="Zhang X."/>
            <person name="Yuan J."/>
            <person name="Li F."/>
            <person name="Xiang J."/>
        </authorList>
    </citation>
    <scope>NUCLEOTIDE SEQUENCE [LARGE SCALE GENOMIC DNA]</scope>
    <source>
        <tissue evidence="2">Muscle</tissue>
    </source>
</reference>
<evidence type="ECO:0000313" key="3">
    <source>
        <dbReference type="Proteomes" id="UP000283509"/>
    </source>
</evidence>
<comment type="caution">
    <text evidence="2">The sequence shown here is derived from an EMBL/GenBank/DDBJ whole genome shotgun (WGS) entry which is preliminary data.</text>
</comment>
<sequence>MAVADPTEPHPPPARANTPLPGRPCVFYAPVPNPQTLRTHPPTCLWPPTCLRELASSDAVPTYPLSLPWPPTCHGTRPSALPPIPHRLRSLAPPQACLDGLGDSISRALVLVPLFTHPSLFSPLSSLRFPSLSLSCPPPLVPTLTPITIFYPCYFSPLRLLPLSGSPALPSSSLPFSPLPPLHQLPQVTPPPFPSPPSVLPLPPAALHFPLFAPTPLPLPPFYPSPPPPLSSSSSLPPPYPYSLPFFSPFPPLLPPFLPHTLTPYPLPPSPLPPSSPLPLSSPLLPLPPHPALSPLHPSSPPNPSSPPPCSSPLPTPLLPPPPSSPSPPTPLVCQAPATEVLAGTMAFIASADNDEEQAPASSGASVKARLIKRGRITATAGGVPQRASVSVKRPLDLVLPCQEIQYLDISYQKVGTVTHILPQVQFSPIPRKKIAYHPVLHNSIHYCDVPYCGTGERPVKRKPLQRSHSIAVADLRERVDCEWTSSYKLRSLWFAEELPSHRFTNRGLITLPANQRNPPSPLA</sequence>
<dbReference type="Proteomes" id="UP000283509">
    <property type="component" value="Unassembled WGS sequence"/>
</dbReference>
<name>A0A423T0Q5_PENVA</name>
<reference evidence="2 3" key="2">
    <citation type="submission" date="2019-01" db="EMBL/GenBank/DDBJ databases">
        <title>The decoding of complex shrimp genome reveals the adaptation for benthos swimmer, frequently molting mechanism and breeding impact on genome.</title>
        <authorList>
            <person name="Sun Y."/>
            <person name="Gao Y."/>
            <person name="Yu Y."/>
        </authorList>
    </citation>
    <scope>NUCLEOTIDE SEQUENCE [LARGE SCALE GENOMIC DNA]</scope>
    <source>
        <tissue evidence="2">Muscle</tissue>
    </source>
</reference>
<proteinExistence type="predicted"/>
<keyword evidence="3" id="KW-1185">Reference proteome</keyword>
<gene>
    <name evidence="2" type="ORF">C7M84_011715</name>
</gene>
<dbReference type="OrthoDB" id="6343208at2759"/>